<dbReference type="Pfam" id="PF05036">
    <property type="entry name" value="SPOR"/>
    <property type="match status" value="1"/>
</dbReference>
<proteinExistence type="predicted"/>
<feature type="domain" description="SPOR" evidence="1">
    <location>
        <begin position="90"/>
        <end position="170"/>
    </location>
</feature>
<dbReference type="InterPro" id="IPR013486">
    <property type="entry name" value="SpoIID/LytB"/>
</dbReference>
<dbReference type="Proteomes" id="UP000288943">
    <property type="component" value="Chromosome"/>
</dbReference>
<evidence type="ECO:0000313" key="2">
    <source>
        <dbReference type="EMBL" id="MCY9594680.1"/>
    </source>
</evidence>
<protein>
    <submittedName>
        <fullName evidence="3">SpoIID/LytB domain protein</fullName>
    </submittedName>
    <submittedName>
        <fullName evidence="2">SpoIID/LytB domain-containing protein</fullName>
    </submittedName>
</protein>
<evidence type="ECO:0000313" key="3">
    <source>
        <dbReference type="EMBL" id="QAV20627.1"/>
    </source>
</evidence>
<gene>
    <name evidence="2" type="ORF">M5X16_02705</name>
    <name evidence="3" type="ORF">PC41400_24270</name>
</gene>
<dbReference type="PANTHER" id="PTHR30032:SF4">
    <property type="entry name" value="AMIDASE ENHANCER"/>
    <property type="match status" value="1"/>
</dbReference>
<organism evidence="3 4">
    <name type="scientific">Paenibacillus chitinolyticus</name>
    <dbReference type="NCBI Taxonomy" id="79263"/>
    <lineage>
        <taxon>Bacteria</taxon>
        <taxon>Bacillati</taxon>
        <taxon>Bacillota</taxon>
        <taxon>Bacilli</taxon>
        <taxon>Bacillales</taxon>
        <taxon>Paenibacillaceae</taxon>
        <taxon>Paenibacillus</taxon>
    </lineage>
</organism>
<name>A0A410X200_9BACL</name>
<dbReference type="EMBL" id="CP026520">
    <property type="protein sequence ID" value="QAV20627.1"/>
    <property type="molecule type" value="Genomic_DNA"/>
</dbReference>
<dbReference type="GO" id="GO:0030435">
    <property type="term" value="P:sporulation resulting in formation of a cellular spore"/>
    <property type="evidence" value="ECO:0007669"/>
    <property type="project" value="InterPro"/>
</dbReference>
<reference evidence="3 4" key="1">
    <citation type="submission" date="2018-01" db="EMBL/GenBank/DDBJ databases">
        <title>The whole genome sequencing and assembly of Paenibacillus chitinolyticus KCCM 41400 strain.</title>
        <authorList>
            <person name="Kim J.-Y."/>
            <person name="Park M.-K."/>
            <person name="Lee Y.-J."/>
            <person name="Yi H."/>
            <person name="Bahn Y.-S."/>
            <person name="Kim J.F."/>
            <person name="Lee D.-W."/>
        </authorList>
    </citation>
    <scope>NUCLEOTIDE SEQUENCE [LARGE SCALE GENOMIC DNA]</scope>
    <source>
        <strain evidence="3 4">KCCM 41400</strain>
    </source>
</reference>
<dbReference type="OrthoDB" id="9794671at2"/>
<dbReference type="PROSITE" id="PS51724">
    <property type="entry name" value="SPOR"/>
    <property type="match status" value="1"/>
</dbReference>
<evidence type="ECO:0000313" key="5">
    <source>
        <dbReference type="Proteomes" id="UP001527202"/>
    </source>
</evidence>
<dbReference type="EMBL" id="JAMDMJ010000003">
    <property type="protein sequence ID" value="MCY9594680.1"/>
    <property type="molecule type" value="Genomic_DNA"/>
</dbReference>
<dbReference type="RefSeq" id="WP_042230427.1">
    <property type="nucleotide sequence ID" value="NZ_CP026520.1"/>
</dbReference>
<dbReference type="InterPro" id="IPR013693">
    <property type="entry name" value="SpoIID/LytB_N"/>
</dbReference>
<dbReference type="InterPro" id="IPR051922">
    <property type="entry name" value="Bact_Sporulation_Assoc"/>
</dbReference>
<dbReference type="PANTHER" id="PTHR30032">
    <property type="entry name" value="N-ACETYLMURAMOYL-L-ALANINE AMIDASE-RELATED"/>
    <property type="match status" value="1"/>
</dbReference>
<dbReference type="GO" id="GO:0030288">
    <property type="term" value="C:outer membrane-bounded periplasmic space"/>
    <property type="evidence" value="ECO:0007669"/>
    <property type="project" value="TreeGrafter"/>
</dbReference>
<keyword evidence="5" id="KW-1185">Reference proteome</keyword>
<dbReference type="GO" id="GO:0042834">
    <property type="term" value="F:peptidoglycan binding"/>
    <property type="evidence" value="ECO:0007669"/>
    <property type="project" value="InterPro"/>
</dbReference>
<reference evidence="2 5" key="2">
    <citation type="submission" date="2022-05" db="EMBL/GenBank/DDBJ databases">
        <title>Genome Sequencing of Bee-Associated Microbes.</title>
        <authorList>
            <person name="Dunlap C."/>
        </authorList>
    </citation>
    <scope>NUCLEOTIDE SEQUENCE [LARGE SCALE GENOMIC DNA]</scope>
    <source>
        <strain evidence="2 5">NRRL B-23120</strain>
    </source>
</reference>
<dbReference type="InterPro" id="IPR007730">
    <property type="entry name" value="SPOR-like_dom"/>
</dbReference>
<evidence type="ECO:0000259" key="1">
    <source>
        <dbReference type="PROSITE" id="PS51724"/>
    </source>
</evidence>
<dbReference type="NCBIfam" id="TIGR02669">
    <property type="entry name" value="SpoIID_LytB"/>
    <property type="match status" value="1"/>
</dbReference>
<dbReference type="KEGG" id="pchi:PC41400_24270"/>
<evidence type="ECO:0000313" key="4">
    <source>
        <dbReference type="Proteomes" id="UP000288943"/>
    </source>
</evidence>
<dbReference type="GeneID" id="95377914"/>
<dbReference type="Pfam" id="PF08486">
    <property type="entry name" value="SpoIID"/>
    <property type="match status" value="1"/>
</dbReference>
<dbReference type="Proteomes" id="UP001527202">
    <property type="component" value="Unassembled WGS sequence"/>
</dbReference>
<dbReference type="AlphaFoldDB" id="A0A410X200"/>
<accession>A0A410X200</accession>
<sequence>MKNSRISWKVVTAALLALVLAAGLFGSAALPLQAAVPKLDTIRVGLFIEHESYRTPEQVVTLSSDKGFKLGVRTPAGVVNLAAEGGATLKASLDSYGVRVLETANWSEAKAAYDKLQSLPSDRAYIISRSKKGAAVYQVYYGSYAAKETANTAKAKAVKATGSAQAVLSGPLHWSAGTYATAAEAEKQAAAVSLAGADADVVLTPDASGQAGYSVWVGGEADEAGLAAVKAALPGVALQPADTASAYLIKRVDATTAAAGVPHYFSGAGSQKTWLDGNGAGIKVAEKSNQVYRGSMEISRYNGKFALVNELPFEEYLYSVVSSEMDGSFPLEALKAQAVAARTFAIKKGMKYGIAHLSDSTTDQAYRGMLREAEIVRQAVDATKGEVLVDKSGIIGDPLYSSNSGGQTADASEIWGNAVPYLKSVASPDEGAAKGKPVWYRVALLSGETGYVSGTYLKKTGEKSAAGLEIAASTQGGVNVRILPSTDSASSPAVAQLKDKERVTLLEQVTESNSYSWFRVYDRAQMEKLLAGAGVKLNGPLQSLEVSKRGPSGRATELKANGEVVKVKYPNDLRNVLGGLPSTLFDIEEPGRYTIVGADGKPAAQTAGSVQVIGGTQAKPQKAGADLFVMGADNQVRSVASGTASFVIRGTGNGHGLGMSQWGARGLAEQGKTYTEILQTYYTGVWTTKE</sequence>